<sequence>MGATEKQRREAVLQEVARRAQEKSTGKAGRRAATLRAAAKLRWAASTGSSYGRS</sequence>
<reference evidence="2" key="1">
    <citation type="submission" date="2016-10" db="EMBL/GenBank/DDBJ databases">
        <authorList>
            <person name="Varghese N."/>
            <person name="Submissions S."/>
        </authorList>
    </citation>
    <scope>NUCLEOTIDE SEQUENCE [LARGE SCALE GENOMIC DNA]</scope>
    <source>
        <strain evidence="2">DSM 45237</strain>
    </source>
</reference>
<dbReference type="Proteomes" id="UP000181980">
    <property type="component" value="Unassembled WGS sequence"/>
</dbReference>
<evidence type="ECO:0000313" key="2">
    <source>
        <dbReference type="Proteomes" id="UP000181980"/>
    </source>
</evidence>
<proteinExistence type="predicted"/>
<dbReference type="STRING" id="561176.SAMN04488561_0401"/>
<protein>
    <submittedName>
        <fullName evidence="1">Uncharacterized protein</fullName>
    </submittedName>
</protein>
<gene>
    <name evidence="1" type="ORF">SAMN04488561_0401</name>
</gene>
<organism evidence="1 2">
    <name type="scientific">Jiangella alba</name>
    <dbReference type="NCBI Taxonomy" id="561176"/>
    <lineage>
        <taxon>Bacteria</taxon>
        <taxon>Bacillati</taxon>
        <taxon>Actinomycetota</taxon>
        <taxon>Actinomycetes</taxon>
        <taxon>Jiangellales</taxon>
        <taxon>Jiangellaceae</taxon>
        <taxon>Jiangella</taxon>
    </lineage>
</organism>
<accession>A0A1H5DGL9</accession>
<keyword evidence="2" id="KW-1185">Reference proteome</keyword>
<dbReference type="EMBL" id="FNUC01000002">
    <property type="protein sequence ID" value="SED77971.1"/>
    <property type="molecule type" value="Genomic_DNA"/>
</dbReference>
<dbReference type="AlphaFoldDB" id="A0A1H5DGL9"/>
<evidence type="ECO:0000313" key="1">
    <source>
        <dbReference type="EMBL" id="SED77971.1"/>
    </source>
</evidence>
<name>A0A1H5DGL9_9ACTN</name>